<evidence type="ECO:0000313" key="2">
    <source>
        <dbReference type="Proteomes" id="UP000005237"/>
    </source>
</evidence>
<keyword evidence="2" id="KW-1185">Reference proteome</keyword>
<name>A0A8R1I891_CAEJA</name>
<dbReference type="EnsemblMetazoa" id="CJA28770.1">
    <property type="protein sequence ID" value="CJA28770.1"/>
    <property type="gene ID" value="WBGene00184344"/>
</dbReference>
<evidence type="ECO:0000313" key="1">
    <source>
        <dbReference type="EnsemblMetazoa" id="CJA28770.1"/>
    </source>
</evidence>
<dbReference type="Proteomes" id="UP000005237">
    <property type="component" value="Unassembled WGS sequence"/>
</dbReference>
<proteinExistence type="predicted"/>
<accession>A0A8R1I891</accession>
<sequence>MCSRKTVADDTPMFRIFQLFRSIGCETAVKNCGALEHRQHQLFVIAIIPNRTARSKTGRNGTVLEKTTA</sequence>
<organism evidence="1 2">
    <name type="scientific">Caenorhabditis japonica</name>
    <dbReference type="NCBI Taxonomy" id="281687"/>
    <lineage>
        <taxon>Eukaryota</taxon>
        <taxon>Metazoa</taxon>
        <taxon>Ecdysozoa</taxon>
        <taxon>Nematoda</taxon>
        <taxon>Chromadorea</taxon>
        <taxon>Rhabditida</taxon>
        <taxon>Rhabditina</taxon>
        <taxon>Rhabditomorpha</taxon>
        <taxon>Rhabditoidea</taxon>
        <taxon>Rhabditidae</taxon>
        <taxon>Peloderinae</taxon>
        <taxon>Caenorhabditis</taxon>
    </lineage>
</organism>
<dbReference type="AlphaFoldDB" id="A0A8R1I891"/>
<reference evidence="2" key="1">
    <citation type="submission" date="2010-08" db="EMBL/GenBank/DDBJ databases">
        <authorList>
            <consortium name="Caenorhabditis japonica Sequencing Consortium"/>
            <person name="Wilson R.K."/>
        </authorList>
    </citation>
    <scope>NUCLEOTIDE SEQUENCE [LARGE SCALE GENOMIC DNA]</scope>
    <source>
        <strain evidence="2">DF5081</strain>
    </source>
</reference>
<reference evidence="1" key="2">
    <citation type="submission" date="2022-06" db="UniProtKB">
        <authorList>
            <consortium name="EnsemblMetazoa"/>
        </authorList>
    </citation>
    <scope>IDENTIFICATION</scope>
    <source>
        <strain evidence="1">DF5081</strain>
    </source>
</reference>
<protein>
    <submittedName>
        <fullName evidence="1">Uncharacterized protein</fullName>
    </submittedName>
</protein>